<dbReference type="Gene3D" id="1.25.40.10">
    <property type="entry name" value="Tetratricopeptide repeat domain"/>
    <property type="match status" value="2"/>
</dbReference>
<dbReference type="GO" id="GO:0009451">
    <property type="term" value="P:RNA modification"/>
    <property type="evidence" value="ECO:0007669"/>
    <property type="project" value="InterPro"/>
</dbReference>
<comment type="caution">
    <text evidence="5">The sequence shown here is derived from an EMBL/GenBank/DDBJ whole genome shotgun (WGS) entry which is preliminary data.</text>
</comment>
<dbReference type="PANTHER" id="PTHR47926:SF418">
    <property type="entry name" value="(WILD MALAYSIAN BANANA) HYPOTHETICAL PROTEIN"/>
    <property type="match status" value="1"/>
</dbReference>
<feature type="non-terminal residue" evidence="5">
    <location>
        <position position="730"/>
    </location>
</feature>
<dbReference type="NCBIfam" id="TIGR00756">
    <property type="entry name" value="PPR"/>
    <property type="match status" value="3"/>
</dbReference>
<dbReference type="AlphaFoldDB" id="A0A843UVT4"/>
<evidence type="ECO:0000256" key="2">
    <source>
        <dbReference type="PROSITE-ProRule" id="PRU00708"/>
    </source>
</evidence>
<feature type="compositionally biased region" description="Basic residues" evidence="3">
    <location>
        <begin position="116"/>
        <end position="127"/>
    </location>
</feature>
<proteinExistence type="predicted"/>
<dbReference type="SUPFAM" id="SSF48452">
    <property type="entry name" value="TPR-like"/>
    <property type="match status" value="1"/>
</dbReference>
<feature type="region of interest" description="Disordered" evidence="3">
    <location>
        <begin position="181"/>
        <end position="209"/>
    </location>
</feature>
<dbReference type="InterPro" id="IPR046960">
    <property type="entry name" value="PPR_At4g14850-like_plant"/>
</dbReference>
<protein>
    <recommendedName>
        <fullName evidence="4">DYW domain-containing protein</fullName>
    </recommendedName>
</protein>
<feature type="repeat" description="PPR" evidence="2">
    <location>
        <begin position="424"/>
        <end position="458"/>
    </location>
</feature>
<dbReference type="OrthoDB" id="1853681at2759"/>
<feature type="compositionally biased region" description="Basic residues" evidence="3">
    <location>
        <begin position="87"/>
        <end position="105"/>
    </location>
</feature>
<sequence>APSSRAEFELRTRASRSPLPLRLAGSTNVFACLWRCVACKTVLSHHGGSNGSFRGFSPHTHYHKPPFPVRRPPSPFSCRPPRLPPQGRHRPTPRRPGPRPGRPPRPRLSPPYPLHPRLRLRPLRRRRRCLPPGRLHPFLPRHQSRHLYVPRRPLLSRLPTVAVPRRLLLRQERRPPAQPLHLFRRPTGVCGDGGPRQRGAGARARHETRARRRYLRRHRRRGHVCQVRGGLVDNRRYDETVSFFREIYGEESVNPDQVSFSSVLCACASNGGLVFGKQVHACAIKLGVDSLAYVNNSLIDMYGKCGSFIESRLLFGCASHKDVVTWNVIAMGWTQNDQFEEACTCFWAMRREGIHPDEASFSTALYASAGLAALDQGASVHSQIVKTGFVKNPCVGSSLITMYAKCGDLEHALRVFQEMEGSRSVVSWTAMIKACQQHGRGNQVIDLFEKMLGEGLEPDYITYVCILSACSHNGLVDRGFQYFNSMSEVHGIDPGYEHYACMVDMLGRAGRLVEARALINKMPIAPDASIWGALLGACRNYGSLDMGKEAAYKLFEMEPHNSGNYVLLCSMYVRHGKFKEAEEVRRLMGLNRVRKETSCSWIDVKNRTHVFTVHDRSHHRSNEIYNMLGLLEDLVKKKGYVAELQYAIDGVEEHKEHDLWYHSERLALAFGLISLPASAPIRIKKNIRTCLDCHMVMKLVSDILKREIILRDTNRFHQFTNGSCSCGDYW</sequence>
<dbReference type="PROSITE" id="PS51375">
    <property type="entry name" value="PPR"/>
    <property type="match status" value="3"/>
</dbReference>
<feature type="compositionally biased region" description="Pro residues" evidence="3">
    <location>
        <begin position="65"/>
        <end position="75"/>
    </location>
</feature>
<evidence type="ECO:0000259" key="4">
    <source>
        <dbReference type="Pfam" id="PF14432"/>
    </source>
</evidence>
<dbReference type="Proteomes" id="UP000652761">
    <property type="component" value="Unassembled WGS sequence"/>
</dbReference>
<evidence type="ECO:0000313" key="5">
    <source>
        <dbReference type="EMBL" id="MQL86706.1"/>
    </source>
</evidence>
<dbReference type="Pfam" id="PF20431">
    <property type="entry name" value="E_motif"/>
    <property type="match status" value="1"/>
</dbReference>
<dbReference type="FunFam" id="1.25.40.10:FF:000031">
    <property type="entry name" value="Pentatricopeptide repeat-containing protein mitochondrial"/>
    <property type="match status" value="1"/>
</dbReference>
<evidence type="ECO:0000256" key="1">
    <source>
        <dbReference type="ARBA" id="ARBA00022737"/>
    </source>
</evidence>
<evidence type="ECO:0000256" key="3">
    <source>
        <dbReference type="SAM" id="MobiDB-lite"/>
    </source>
</evidence>
<dbReference type="InterPro" id="IPR046848">
    <property type="entry name" value="E_motif"/>
</dbReference>
<dbReference type="Pfam" id="PF01535">
    <property type="entry name" value="PPR"/>
    <property type="match status" value="4"/>
</dbReference>
<feature type="repeat" description="PPR" evidence="2">
    <location>
        <begin position="392"/>
        <end position="422"/>
    </location>
</feature>
<dbReference type="InterPro" id="IPR002885">
    <property type="entry name" value="PPR_rpt"/>
</dbReference>
<dbReference type="GO" id="GO:0008270">
    <property type="term" value="F:zinc ion binding"/>
    <property type="evidence" value="ECO:0007669"/>
    <property type="project" value="InterPro"/>
</dbReference>
<accession>A0A843UVT4</accession>
<reference evidence="5" key="1">
    <citation type="submission" date="2017-07" db="EMBL/GenBank/DDBJ databases">
        <title>Taro Niue Genome Assembly and Annotation.</title>
        <authorList>
            <person name="Atibalentja N."/>
            <person name="Keating K."/>
            <person name="Fields C.J."/>
        </authorList>
    </citation>
    <scope>NUCLEOTIDE SEQUENCE</scope>
    <source>
        <strain evidence="5">Niue_2</strain>
        <tissue evidence="5">Leaf</tissue>
    </source>
</reference>
<keyword evidence="6" id="KW-1185">Reference proteome</keyword>
<dbReference type="FunFam" id="1.25.40.10:FF:000382">
    <property type="entry name" value="Pentatricopeptide repeat-containing protein"/>
    <property type="match status" value="1"/>
</dbReference>
<feature type="domain" description="DYW" evidence="4">
    <location>
        <begin position="639"/>
        <end position="730"/>
    </location>
</feature>
<keyword evidence="1" id="KW-0677">Repeat</keyword>
<dbReference type="Pfam" id="PF14432">
    <property type="entry name" value="DYW_deaminase"/>
    <property type="match status" value="1"/>
</dbReference>
<dbReference type="Pfam" id="PF13041">
    <property type="entry name" value="PPR_2"/>
    <property type="match status" value="1"/>
</dbReference>
<feature type="region of interest" description="Disordered" evidence="3">
    <location>
        <begin position="64"/>
        <end position="127"/>
    </location>
</feature>
<dbReference type="InterPro" id="IPR032867">
    <property type="entry name" value="DYW_dom"/>
</dbReference>
<evidence type="ECO:0000313" key="6">
    <source>
        <dbReference type="Proteomes" id="UP000652761"/>
    </source>
</evidence>
<dbReference type="FunFam" id="1.25.40.10:FF:000366">
    <property type="entry name" value="Pentatricopeptide (PPR) repeat-containing protein"/>
    <property type="match status" value="1"/>
</dbReference>
<dbReference type="GO" id="GO:0003723">
    <property type="term" value="F:RNA binding"/>
    <property type="evidence" value="ECO:0007669"/>
    <property type="project" value="InterPro"/>
</dbReference>
<gene>
    <name evidence="5" type="ORF">Taro_019244</name>
</gene>
<dbReference type="EMBL" id="NMUH01000920">
    <property type="protein sequence ID" value="MQL86706.1"/>
    <property type="molecule type" value="Genomic_DNA"/>
</dbReference>
<dbReference type="PANTHER" id="PTHR47926">
    <property type="entry name" value="PENTATRICOPEPTIDE REPEAT-CONTAINING PROTEIN"/>
    <property type="match status" value="1"/>
</dbReference>
<feature type="repeat" description="PPR" evidence="2">
    <location>
        <begin position="322"/>
        <end position="356"/>
    </location>
</feature>
<dbReference type="InterPro" id="IPR011990">
    <property type="entry name" value="TPR-like_helical_dom_sf"/>
</dbReference>
<organism evidence="5 6">
    <name type="scientific">Colocasia esculenta</name>
    <name type="common">Wild taro</name>
    <name type="synonym">Arum esculentum</name>
    <dbReference type="NCBI Taxonomy" id="4460"/>
    <lineage>
        <taxon>Eukaryota</taxon>
        <taxon>Viridiplantae</taxon>
        <taxon>Streptophyta</taxon>
        <taxon>Embryophyta</taxon>
        <taxon>Tracheophyta</taxon>
        <taxon>Spermatophyta</taxon>
        <taxon>Magnoliopsida</taxon>
        <taxon>Liliopsida</taxon>
        <taxon>Araceae</taxon>
        <taxon>Aroideae</taxon>
        <taxon>Colocasieae</taxon>
        <taxon>Colocasia</taxon>
    </lineage>
</organism>
<name>A0A843UVT4_COLES</name>